<feature type="domain" description="GST N-terminal" evidence="1">
    <location>
        <begin position="8"/>
        <end position="84"/>
    </location>
</feature>
<dbReference type="Pfam" id="PF13417">
    <property type="entry name" value="GST_N_3"/>
    <property type="match status" value="1"/>
</dbReference>
<dbReference type="Proteomes" id="UP000219182">
    <property type="component" value="Unassembled WGS sequence"/>
</dbReference>
<comment type="caution">
    <text evidence="2">The sequence shown here is derived from an EMBL/GenBank/DDBJ whole genome shotgun (WGS) entry which is preliminary data.</text>
</comment>
<dbReference type="Pfam" id="PF22041">
    <property type="entry name" value="GST_C_7"/>
    <property type="match status" value="1"/>
</dbReference>
<dbReference type="Gene3D" id="1.20.1050.10">
    <property type="match status" value="1"/>
</dbReference>
<dbReference type="SUPFAM" id="SSF47616">
    <property type="entry name" value="GST C-terminal domain-like"/>
    <property type="match status" value="1"/>
</dbReference>
<dbReference type="InterPro" id="IPR054416">
    <property type="entry name" value="GST_UstS-like_C"/>
</dbReference>
<dbReference type="PANTHER" id="PTHR42673">
    <property type="entry name" value="MALEYLACETOACETATE ISOMERASE"/>
    <property type="match status" value="1"/>
</dbReference>
<dbReference type="AlphaFoldDB" id="A0A2A6FHF7"/>
<sequence>MTILLYDLVGRDTARPFSPHCWKAAMALAHKGLDISSVPTRFLEVPAVEGGISKTVPVIRDGDRVVADSFAIALYLDEAYPERPTLFAGEGGKAMARFIERWSQLTIHPYVTSAAIMDLHAMQDEANAAYFRTNREQRFGKRLEEVVAARDAGLAAFRAALEPLRSTLAYQPFIGGQSPLFADYIVFGALQWARIATPYRLLDDNDLVAQWFERCLDLHDGLGRKVAAAA</sequence>
<dbReference type="EMBL" id="NWQG01000050">
    <property type="protein sequence ID" value="PDQ21192.1"/>
    <property type="molecule type" value="Genomic_DNA"/>
</dbReference>
<dbReference type="SUPFAM" id="SSF52833">
    <property type="entry name" value="Thioredoxin-like"/>
    <property type="match status" value="1"/>
</dbReference>
<dbReference type="GO" id="GO:0006559">
    <property type="term" value="P:L-phenylalanine catabolic process"/>
    <property type="evidence" value="ECO:0007669"/>
    <property type="project" value="TreeGrafter"/>
</dbReference>
<dbReference type="PROSITE" id="PS50404">
    <property type="entry name" value="GST_NTER"/>
    <property type="match status" value="1"/>
</dbReference>
<organism evidence="2 3">
    <name type="scientific">Mesorhizobium sanjuanii</name>
    <dbReference type="NCBI Taxonomy" id="2037900"/>
    <lineage>
        <taxon>Bacteria</taxon>
        <taxon>Pseudomonadati</taxon>
        <taxon>Pseudomonadota</taxon>
        <taxon>Alphaproteobacteria</taxon>
        <taxon>Hyphomicrobiales</taxon>
        <taxon>Phyllobacteriaceae</taxon>
        <taxon>Mesorhizobium</taxon>
    </lineage>
</organism>
<evidence type="ECO:0000313" key="3">
    <source>
        <dbReference type="Proteomes" id="UP000219182"/>
    </source>
</evidence>
<dbReference type="Gene3D" id="3.40.30.10">
    <property type="entry name" value="Glutaredoxin"/>
    <property type="match status" value="1"/>
</dbReference>
<dbReference type="CDD" id="cd03202">
    <property type="entry name" value="GST_C_etherase_LigE"/>
    <property type="match status" value="1"/>
</dbReference>
<reference evidence="2 3" key="1">
    <citation type="submission" date="2017-09" db="EMBL/GenBank/DDBJ databases">
        <title>Mesorhizobum sanjuanii sp. nov. isolated from nodules of Lotus tenuis in saline-alkaline lowlands of Flooding Pampa.</title>
        <authorList>
            <person name="Sannazzaro A.I."/>
            <person name="Torres Tejerizo G.A."/>
            <person name="Fontana F."/>
            <person name="Cumpa Velazquez L.M."/>
            <person name="Hansen L."/>
            <person name="Pistorio M."/>
            <person name="Estrella M.J."/>
        </authorList>
    </citation>
    <scope>NUCLEOTIDE SEQUENCE [LARGE SCALE GENOMIC DNA]</scope>
    <source>
        <strain evidence="2 3">BSA136</strain>
    </source>
</reference>
<dbReference type="GO" id="GO:0004364">
    <property type="term" value="F:glutathione transferase activity"/>
    <property type="evidence" value="ECO:0007669"/>
    <property type="project" value="TreeGrafter"/>
</dbReference>
<dbReference type="GO" id="GO:0006749">
    <property type="term" value="P:glutathione metabolic process"/>
    <property type="evidence" value="ECO:0007669"/>
    <property type="project" value="TreeGrafter"/>
</dbReference>
<evidence type="ECO:0000259" key="1">
    <source>
        <dbReference type="PROSITE" id="PS50404"/>
    </source>
</evidence>
<name>A0A2A6FHF7_9HYPH</name>
<dbReference type="InterPro" id="IPR036249">
    <property type="entry name" value="Thioredoxin-like_sf"/>
</dbReference>
<keyword evidence="3" id="KW-1185">Reference proteome</keyword>
<accession>A0A2A6FHF7</accession>
<dbReference type="PANTHER" id="PTHR42673:SF21">
    <property type="entry name" value="GLUTATHIONE S-TRANSFERASE YFCF"/>
    <property type="match status" value="1"/>
</dbReference>
<evidence type="ECO:0000313" key="2">
    <source>
        <dbReference type="EMBL" id="PDQ21192.1"/>
    </source>
</evidence>
<protein>
    <submittedName>
        <fullName evidence="2">Beta-aryl ether-cleaving protein</fullName>
    </submittedName>
</protein>
<dbReference type="CDD" id="cd03038">
    <property type="entry name" value="GST_N_etherase_LigE"/>
    <property type="match status" value="1"/>
</dbReference>
<proteinExistence type="predicted"/>
<dbReference type="InterPro" id="IPR004045">
    <property type="entry name" value="Glutathione_S-Trfase_N"/>
</dbReference>
<dbReference type="GO" id="GO:0016034">
    <property type="term" value="F:maleylacetoacetate isomerase activity"/>
    <property type="evidence" value="ECO:0007669"/>
    <property type="project" value="TreeGrafter"/>
</dbReference>
<dbReference type="InterPro" id="IPR036282">
    <property type="entry name" value="Glutathione-S-Trfase_C_sf"/>
</dbReference>
<gene>
    <name evidence="2" type="ORF">CN311_10125</name>
</gene>
<dbReference type="RefSeq" id="WP_097573306.1">
    <property type="nucleotide sequence ID" value="NZ_NWQG01000050.1"/>
</dbReference>